<feature type="compositionally biased region" description="Acidic residues" evidence="4">
    <location>
        <begin position="97"/>
        <end position="149"/>
    </location>
</feature>
<feature type="compositionally biased region" description="Acidic residues" evidence="4">
    <location>
        <begin position="714"/>
        <end position="754"/>
    </location>
</feature>
<dbReference type="InterPro" id="IPR012677">
    <property type="entry name" value="Nucleotide-bd_a/b_plait_sf"/>
</dbReference>
<keyword evidence="2 3" id="KW-0694">RNA-binding</keyword>
<dbReference type="InterPro" id="IPR000504">
    <property type="entry name" value="RRM_dom"/>
</dbReference>
<organism evidence="6 7">
    <name type="scientific">Paragonimus heterotremus</name>
    <dbReference type="NCBI Taxonomy" id="100268"/>
    <lineage>
        <taxon>Eukaryota</taxon>
        <taxon>Metazoa</taxon>
        <taxon>Spiralia</taxon>
        <taxon>Lophotrochozoa</taxon>
        <taxon>Platyhelminthes</taxon>
        <taxon>Trematoda</taxon>
        <taxon>Digenea</taxon>
        <taxon>Plagiorchiida</taxon>
        <taxon>Troglotremata</taxon>
        <taxon>Troglotrematidae</taxon>
        <taxon>Paragonimus</taxon>
    </lineage>
</organism>
<dbReference type="SUPFAM" id="SSF54928">
    <property type="entry name" value="RNA-binding domain, RBD"/>
    <property type="match status" value="3"/>
</dbReference>
<comment type="caution">
    <text evidence="6">The sequence shown here is derived from an EMBL/GenBank/DDBJ whole genome shotgun (WGS) entry which is preliminary data.</text>
</comment>
<feature type="region of interest" description="Disordered" evidence="4">
    <location>
        <begin position="29"/>
        <end position="195"/>
    </location>
</feature>
<feature type="compositionally biased region" description="Polar residues" evidence="4">
    <location>
        <begin position="624"/>
        <end position="634"/>
    </location>
</feature>
<reference evidence="6" key="1">
    <citation type="submission" date="2019-05" db="EMBL/GenBank/DDBJ databases">
        <title>Annotation for the trematode Paragonimus heterotremus.</title>
        <authorList>
            <person name="Choi Y.-J."/>
        </authorList>
    </citation>
    <scope>NUCLEOTIDE SEQUENCE</scope>
    <source>
        <strain evidence="6">LC</strain>
    </source>
</reference>
<feature type="compositionally biased region" description="Gly residues" evidence="4">
    <location>
        <begin position="804"/>
        <end position="845"/>
    </location>
</feature>
<dbReference type="OrthoDB" id="6267411at2759"/>
<dbReference type="AlphaFoldDB" id="A0A8J4THC6"/>
<feature type="compositionally biased region" description="Basic and acidic residues" evidence="4">
    <location>
        <begin position="776"/>
        <end position="796"/>
    </location>
</feature>
<dbReference type="InterPro" id="IPR035979">
    <property type="entry name" value="RBD_domain_sf"/>
</dbReference>
<evidence type="ECO:0000313" key="7">
    <source>
        <dbReference type="Proteomes" id="UP000748531"/>
    </source>
</evidence>
<feature type="compositionally biased region" description="Acidic residues" evidence="4">
    <location>
        <begin position="643"/>
        <end position="689"/>
    </location>
</feature>
<name>A0A8J4THC6_9TREM</name>
<dbReference type="Proteomes" id="UP000748531">
    <property type="component" value="Unassembled WGS sequence"/>
</dbReference>
<dbReference type="GO" id="GO:0003723">
    <property type="term" value="F:RNA binding"/>
    <property type="evidence" value="ECO:0007669"/>
    <property type="project" value="UniProtKB-UniRule"/>
</dbReference>
<evidence type="ECO:0000256" key="1">
    <source>
        <dbReference type="ARBA" id="ARBA00022737"/>
    </source>
</evidence>
<evidence type="ECO:0000256" key="2">
    <source>
        <dbReference type="ARBA" id="ARBA00022884"/>
    </source>
</evidence>
<sequence>MSRQFLVNHCRSFNSFFSLWLASPVTLKATPQRGTPVGKTSADSKQLTPGKLTTKRPLPSGSESEEDEDQTVGGLSLNGLPKNKKGRFTLTSQESFASDDDEVSDEDDDDSEESDDGEGNAGDGDEDDDEEDDDDDSVEEDDEEEDVDGEPGSSSFLQSPAVAEVKASQSLSTSPDGKNVKNSVVQVKQSPKGKSVITPESAEYLVIPNAPKDMSKIKKALLERGQVVCDTRLLTGPFAIVSVASFVDAKKLLEADKPFSVDGTTMQFVRLDGSKDAIARLLLGNTTKSIFVTGIPKSITVELLKSKLPASCVPTGSRLLSTGPKNKFFNAAYLNFDSNESAAEAFQVLSNVKLDNHALRVTFAKEVNTSEVHVSGDLRGKTKCIMACQLPPNVTESQLKSLFSNAIKFKILEKQGETVCYINFRDETAAVEAFDAHNNSHLGKSKLILRFVPFREDTDVKFQADVSGIPDGVTVQQILDVFPGATGAFQCSQGNYTLHFPSNEVRRTAVAGKKTLKNKLLTVSIYGGFDRNMAFVRNIPFDADEGDVRSVYSDASKVEIHRRPDGRSTGTATLTFSTAADCESAMHKRSNLKGRPLFACLKRVIITSEEVIPKPIPKAKLEKQSGNLSAQTKAPPQVGSGSEGDENDDEGDDDDENDDDNDDDSDDDDDTDEGDESEDGDGDSDDVEGEGCQPKQKEMARAREEKTKAASGSDNEDEEMEEDEDESDDGDDDEDDDTEGSEDEGIEDASDEEAPSGKGQNNYKVQKKNHGPPNRGHKDGSKGDRDFQSGNHRENQRGGFKNRGNGGGNRGFRGGGGRGSNRGFGGGRGFGSGGGGNRGFGGGRGFRGRGGQRGKRGN</sequence>
<keyword evidence="7" id="KW-1185">Reference proteome</keyword>
<evidence type="ECO:0000256" key="3">
    <source>
        <dbReference type="PROSITE-ProRule" id="PRU00176"/>
    </source>
</evidence>
<dbReference type="SMART" id="SM00360">
    <property type="entry name" value="RRM"/>
    <property type="match status" value="3"/>
</dbReference>
<gene>
    <name evidence="6" type="ORF">PHET_03477</name>
</gene>
<proteinExistence type="predicted"/>
<feature type="region of interest" description="Disordered" evidence="4">
    <location>
        <begin position="622"/>
        <end position="858"/>
    </location>
</feature>
<feature type="domain" description="RRM" evidence="5">
    <location>
        <begin position="288"/>
        <end position="366"/>
    </location>
</feature>
<dbReference type="PANTHER" id="PTHR24012">
    <property type="entry name" value="RNA BINDING PROTEIN"/>
    <property type="match status" value="1"/>
</dbReference>
<dbReference type="CDD" id="cd00590">
    <property type="entry name" value="RRM_SF"/>
    <property type="match status" value="3"/>
</dbReference>
<feature type="compositionally biased region" description="Basic residues" evidence="4">
    <location>
        <begin position="846"/>
        <end position="858"/>
    </location>
</feature>
<keyword evidence="1" id="KW-0677">Repeat</keyword>
<feature type="compositionally biased region" description="Low complexity" evidence="4">
    <location>
        <begin position="180"/>
        <end position="192"/>
    </location>
</feature>
<dbReference type="Gene3D" id="3.30.70.330">
    <property type="match status" value="3"/>
</dbReference>
<evidence type="ECO:0000256" key="4">
    <source>
        <dbReference type="SAM" id="MobiDB-lite"/>
    </source>
</evidence>
<protein>
    <recommendedName>
        <fullName evidence="5">RRM domain-containing protein</fullName>
    </recommendedName>
</protein>
<accession>A0A8J4THC6</accession>
<dbReference type="PROSITE" id="PS50102">
    <property type="entry name" value="RRM"/>
    <property type="match status" value="2"/>
</dbReference>
<evidence type="ECO:0000259" key="5">
    <source>
        <dbReference type="PROSITE" id="PS50102"/>
    </source>
</evidence>
<dbReference type="EMBL" id="LUCH01001489">
    <property type="protein sequence ID" value="KAF5402987.1"/>
    <property type="molecule type" value="Genomic_DNA"/>
</dbReference>
<feature type="compositionally biased region" description="Polar residues" evidence="4">
    <location>
        <begin position="167"/>
        <end position="176"/>
    </location>
</feature>
<evidence type="ECO:0000313" key="6">
    <source>
        <dbReference type="EMBL" id="KAF5402987.1"/>
    </source>
</evidence>
<feature type="domain" description="RRM" evidence="5">
    <location>
        <begin position="532"/>
        <end position="611"/>
    </location>
</feature>
<feature type="compositionally biased region" description="Basic and acidic residues" evidence="4">
    <location>
        <begin position="695"/>
        <end position="708"/>
    </location>
</feature>